<dbReference type="EMBL" id="JPXF01000023">
    <property type="protein sequence ID" value="KGJ77573.1"/>
    <property type="molecule type" value="Genomic_DNA"/>
</dbReference>
<dbReference type="InterPro" id="IPR036390">
    <property type="entry name" value="WH_DNA-bd_sf"/>
</dbReference>
<keyword evidence="2" id="KW-0805">Transcription regulation</keyword>
<dbReference type="Gene3D" id="1.10.10.10">
    <property type="entry name" value="Winged helix-like DNA-binding domain superfamily/Winged helix DNA-binding domain"/>
    <property type="match status" value="1"/>
</dbReference>
<accession>A0A099JJD0</accession>
<dbReference type="GO" id="GO:0032993">
    <property type="term" value="C:protein-DNA complex"/>
    <property type="evidence" value="ECO:0007669"/>
    <property type="project" value="TreeGrafter"/>
</dbReference>
<evidence type="ECO:0000256" key="4">
    <source>
        <dbReference type="ARBA" id="ARBA00023163"/>
    </source>
</evidence>
<evidence type="ECO:0000256" key="2">
    <source>
        <dbReference type="ARBA" id="ARBA00023015"/>
    </source>
</evidence>
<dbReference type="SUPFAM" id="SSF53850">
    <property type="entry name" value="Periplasmic binding protein-like II"/>
    <property type="match status" value="1"/>
</dbReference>
<keyword evidence="3 7" id="KW-0238">DNA-binding</keyword>
<dbReference type="SUPFAM" id="SSF46785">
    <property type="entry name" value="Winged helix' DNA-binding domain"/>
    <property type="match status" value="1"/>
</dbReference>
<sequence>MSQPPAPSRNQLDAQVLRVVRSVLETGSITAAAVALGFSQPAVSQQLARLESRLGMPVIERVGRGVRLTEAGMVLARHSLAVETALDAAAGELAELAGLRSGRVRIAAFPSASAAIVPSVLARMRALHPGIAVTYREAEPPEAVALVRDNSVDLALTFSYPGDVADPHGESAHGLRVTELRREEIRVVLPSHHSAASGAAVDLADLAEEDWIAGCPRCRGHLLELCVRNGFIPRIACETDNVAAVFGLVENGIGVAILPVLAIESVGSRPGVAIRPTTSLDHRTVHAVTASGAERIPALAATLASLAAVVASTRIDSNV</sequence>
<reference evidence="7 9" key="2">
    <citation type="submission" date="2020-08" db="EMBL/GenBank/DDBJ databases">
        <title>Sequencing the genomes of 1000 actinobacteria strains.</title>
        <authorList>
            <person name="Klenk H.-P."/>
        </authorList>
    </citation>
    <scope>NUCLEOTIDE SEQUENCE [LARGE SCALE GENOMIC DNA]</scope>
    <source>
        <strain evidence="7 9">DSM 21065</strain>
    </source>
</reference>
<keyword evidence="8" id="KW-1185">Reference proteome</keyword>
<dbReference type="OrthoDB" id="3673085at2"/>
<gene>
    <name evidence="7" type="ORF">BJ997_002261</name>
    <name evidence="6" type="ORF">GY21_07285</name>
</gene>
<dbReference type="eggNOG" id="COG0583">
    <property type="taxonomic scope" value="Bacteria"/>
</dbReference>
<dbReference type="GO" id="GO:0003677">
    <property type="term" value="F:DNA binding"/>
    <property type="evidence" value="ECO:0007669"/>
    <property type="project" value="UniProtKB-KW"/>
</dbReference>
<evidence type="ECO:0000256" key="1">
    <source>
        <dbReference type="ARBA" id="ARBA00009437"/>
    </source>
</evidence>
<protein>
    <submittedName>
        <fullName evidence="7">DNA-binding transcriptional LysR family regulator</fullName>
    </submittedName>
    <submittedName>
        <fullName evidence="6">LysR family transcriptional regulator</fullName>
    </submittedName>
</protein>
<dbReference type="PANTHER" id="PTHR30346:SF29">
    <property type="entry name" value="LYSR SUBSTRATE-BINDING"/>
    <property type="match status" value="1"/>
</dbReference>
<dbReference type="CDD" id="cd08423">
    <property type="entry name" value="PBP2_LTTR_like_6"/>
    <property type="match status" value="1"/>
</dbReference>
<comment type="similarity">
    <text evidence="1">Belongs to the LysR transcriptional regulatory family.</text>
</comment>
<dbReference type="Proteomes" id="UP000029864">
    <property type="component" value="Unassembled WGS sequence"/>
</dbReference>
<feature type="domain" description="HTH lysR-type" evidence="5">
    <location>
        <begin position="12"/>
        <end position="69"/>
    </location>
</feature>
<dbReference type="Gene3D" id="3.40.190.10">
    <property type="entry name" value="Periplasmic binding protein-like II"/>
    <property type="match status" value="2"/>
</dbReference>
<dbReference type="EMBL" id="JACHBQ010000001">
    <property type="protein sequence ID" value="MBB5641713.1"/>
    <property type="molecule type" value="Genomic_DNA"/>
</dbReference>
<dbReference type="InterPro" id="IPR000847">
    <property type="entry name" value="LysR_HTH_N"/>
</dbReference>
<evidence type="ECO:0000313" key="9">
    <source>
        <dbReference type="Proteomes" id="UP000561726"/>
    </source>
</evidence>
<dbReference type="PANTHER" id="PTHR30346">
    <property type="entry name" value="TRANSCRIPTIONAL DUAL REGULATOR HCAR-RELATED"/>
    <property type="match status" value="1"/>
</dbReference>
<dbReference type="RefSeq" id="WP_035836072.1">
    <property type="nucleotide sequence ID" value="NZ_JACHBQ010000001.1"/>
</dbReference>
<organism evidence="6 8">
    <name type="scientific">Cryobacterium roopkundense</name>
    <dbReference type="NCBI Taxonomy" id="1001240"/>
    <lineage>
        <taxon>Bacteria</taxon>
        <taxon>Bacillati</taxon>
        <taxon>Actinomycetota</taxon>
        <taxon>Actinomycetes</taxon>
        <taxon>Micrococcales</taxon>
        <taxon>Microbacteriaceae</taxon>
        <taxon>Cryobacterium</taxon>
    </lineage>
</organism>
<name>A0A099JJD0_9MICO</name>
<evidence type="ECO:0000259" key="5">
    <source>
        <dbReference type="PROSITE" id="PS50931"/>
    </source>
</evidence>
<dbReference type="InterPro" id="IPR005119">
    <property type="entry name" value="LysR_subst-bd"/>
</dbReference>
<dbReference type="Proteomes" id="UP000561726">
    <property type="component" value="Unassembled WGS sequence"/>
</dbReference>
<dbReference type="Pfam" id="PF03466">
    <property type="entry name" value="LysR_substrate"/>
    <property type="match status" value="1"/>
</dbReference>
<dbReference type="PROSITE" id="PS50931">
    <property type="entry name" value="HTH_LYSR"/>
    <property type="match status" value="1"/>
</dbReference>
<dbReference type="PRINTS" id="PR00039">
    <property type="entry name" value="HTHLYSR"/>
</dbReference>
<dbReference type="InterPro" id="IPR036388">
    <property type="entry name" value="WH-like_DNA-bd_sf"/>
</dbReference>
<dbReference type="AlphaFoldDB" id="A0A099JJD0"/>
<proteinExistence type="inferred from homology"/>
<evidence type="ECO:0000313" key="7">
    <source>
        <dbReference type="EMBL" id="MBB5641713.1"/>
    </source>
</evidence>
<dbReference type="Pfam" id="PF00126">
    <property type="entry name" value="HTH_1"/>
    <property type="match status" value="1"/>
</dbReference>
<keyword evidence="4" id="KW-0804">Transcription</keyword>
<comment type="caution">
    <text evidence="6">The sequence shown here is derived from an EMBL/GenBank/DDBJ whole genome shotgun (WGS) entry which is preliminary data.</text>
</comment>
<dbReference type="STRING" id="1001240.GY21_07285"/>
<evidence type="ECO:0000256" key="3">
    <source>
        <dbReference type="ARBA" id="ARBA00023125"/>
    </source>
</evidence>
<evidence type="ECO:0000313" key="6">
    <source>
        <dbReference type="EMBL" id="KGJ77573.1"/>
    </source>
</evidence>
<reference evidence="6 8" key="1">
    <citation type="submission" date="2014-08" db="EMBL/GenBank/DDBJ databases">
        <authorList>
            <person name="Sisinthy S."/>
        </authorList>
    </citation>
    <scope>NUCLEOTIDE SEQUENCE [LARGE SCALE GENOMIC DNA]</scope>
    <source>
        <strain evidence="6 8">RuG17</strain>
    </source>
</reference>
<evidence type="ECO:0000313" key="8">
    <source>
        <dbReference type="Proteomes" id="UP000029864"/>
    </source>
</evidence>
<dbReference type="GO" id="GO:0003700">
    <property type="term" value="F:DNA-binding transcription factor activity"/>
    <property type="evidence" value="ECO:0007669"/>
    <property type="project" value="InterPro"/>
</dbReference>